<dbReference type="RefSeq" id="WP_073148418.1">
    <property type="nucleotide sequence ID" value="NZ_FQYY01000002.1"/>
</dbReference>
<proteinExistence type="predicted"/>
<keyword evidence="1" id="KW-0732">Signal</keyword>
<dbReference type="Pfam" id="PF19643">
    <property type="entry name" value="DUF6146"/>
    <property type="match status" value="1"/>
</dbReference>
<accession>A0A1M6BTQ9</accession>
<reference evidence="2 3" key="1">
    <citation type="submission" date="2016-11" db="EMBL/GenBank/DDBJ databases">
        <authorList>
            <person name="Jaros S."/>
            <person name="Januszkiewicz K."/>
            <person name="Wedrychowicz H."/>
        </authorList>
    </citation>
    <scope>NUCLEOTIDE SEQUENCE [LARGE SCALE GENOMIC DNA]</scope>
    <source>
        <strain evidence="2 3">DSM 21425</strain>
    </source>
</reference>
<evidence type="ECO:0000313" key="2">
    <source>
        <dbReference type="EMBL" id="SHI52126.1"/>
    </source>
</evidence>
<dbReference type="EMBL" id="FQYY01000002">
    <property type="protein sequence ID" value="SHI52126.1"/>
    <property type="molecule type" value="Genomic_DNA"/>
</dbReference>
<evidence type="ECO:0000256" key="1">
    <source>
        <dbReference type="SAM" id="SignalP"/>
    </source>
</evidence>
<evidence type="ECO:0000313" key="3">
    <source>
        <dbReference type="Proteomes" id="UP000184225"/>
    </source>
</evidence>
<gene>
    <name evidence="2" type="ORF">SAMN04488096_102216</name>
</gene>
<dbReference type="PROSITE" id="PS51257">
    <property type="entry name" value="PROKAR_LIPOPROTEIN"/>
    <property type="match status" value="1"/>
</dbReference>
<dbReference type="STRING" id="579105.SAMN04488096_102216"/>
<organism evidence="2 3">
    <name type="scientific">Mesonia phycicola</name>
    <dbReference type="NCBI Taxonomy" id="579105"/>
    <lineage>
        <taxon>Bacteria</taxon>
        <taxon>Pseudomonadati</taxon>
        <taxon>Bacteroidota</taxon>
        <taxon>Flavobacteriia</taxon>
        <taxon>Flavobacteriales</taxon>
        <taxon>Flavobacteriaceae</taxon>
        <taxon>Mesonia</taxon>
    </lineage>
</organism>
<protein>
    <recommendedName>
        <fullName evidence="4">Lipoprotein</fullName>
    </recommendedName>
</protein>
<dbReference type="Proteomes" id="UP000184225">
    <property type="component" value="Unassembled WGS sequence"/>
</dbReference>
<feature type="chain" id="PRO_5012477593" description="Lipoprotein" evidence="1">
    <location>
        <begin position="24"/>
        <end position="134"/>
    </location>
</feature>
<dbReference type="OrthoDB" id="1119488at2"/>
<evidence type="ECO:0008006" key="4">
    <source>
        <dbReference type="Google" id="ProtNLM"/>
    </source>
</evidence>
<keyword evidence="3" id="KW-1185">Reference proteome</keyword>
<dbReference type="AlphaFoldDB" id="A0A1M6BTQ9"/>
<sequence>MRNLVAILSIVLAFMACSTSSVKKLESSNNYSNDTIRIANDSLNYELIVFEPGFSSWIATQKPRGFYSQNYLEQKNWRFVVTYNNRVVSYPYSTTGLYPQKIDYEPTVNYGYEVNYLLYHYFLFFQEEYNQKLR</sequence>
<name>A0A1M6BTQ9_9FLAO</name>
<dbReference type="InterPro" id="IPR046144">
    <property type="entry name" value="DUF6146"/>
</dbReference>
<feature type="signal peptide" evidence="1">
    <location>
        <begin position="1"/>
        <end position="23"/>
    </location>
</feature>